<dbReference type="Proteomes" id="UP001291930">
    <property type="component" value="Unassembled WGS sequence"/>
</dbReference>
<dbReference type="Gene3D" id="1.10.260.40">
    <property type="entry name" value="lambda repressor-like DNA-binding domains"/>
    <property type="match status" value="1"/>
</dbReference>
<comment type="caution">
    <text evidence="3">The sequence shown here is derived from an EMBL/GenBank/DDBJ whole genome shotgun (WGS) entry which is preliminary data.</text>
</comment>
<evidence type="ECO:0000313" key="3">
    <source>
        <dbReference type="EMBL" id="MDZ5608450.1"/>
    </source>
</evidence>
<protein>
    <submittedName>
        <fullName evidence="3">Helix-turn-helix transcriptional regulator</fullName>
    </submittedName>
</protein>
<dbReference type="CDD" id="cd00093">
    <property type="entry name" value="HTH_XRE"/>
    <property type="match status" value="1"/>
</dbReference>
<dbReference type="SUPFAM" id="SSF47413">
    <property type="entry name" value="lambda repressor-like DNA-binding domains"/>
    <property type="match status" value="1"/>
</dbReference>
<organism evidence="3 4">
    <name type="scientific">Bacillus bingmayongensis</name>
    <dbReference type="NCBI Taxonomy" id="1150157"/>
    <lineage>
        <taxon>Bacteria</taxon>
        <taxon>Bacillati</taxon>
        <taxon>Bacillota</taxon>
        <taxon>Bacilli</taxon>
        <taxon>Bacillales</taxon>
        <taxon>Bacillaceae</taxon>
        <taxon>Bacillus</taxon>
    </lineage>
</organism>
<dbReference type="Pfam" id="PF01381">
    <property type="entry name" value="HTH_3"/>
    <property type="match status" value="1"/>
</dbReference>
<sequence length="118" mass="13565">MNILGERIFELRKKKKLTQEKLGENIGVGKQIISKYEKGTKTPSLETIEKLADFFEVPIDYLLGKSNNPKSTSTNIRELLDNQELHWDGRKLSSEELESMKALLEVAVQRMLTQTKKD</sequence>
<keyword evidence="1" id="KW-0238">DNA-binding</keyword>
<reference evidence="4" key="1">
    <citation type="submission" date="2023-11" db="EMBL/GenBank/DDBJ databases">
        <title>Genome Sequence of Bacillus pseudomycoides stain BUPM19.</title>
        <authorList>
            <person name="Farhat A."/>
        </authorList>
    </citation>
    <scope>NUCLEOTIDE SEQUENCE [LARGE SCALE GENOMIC DNA]</scope>
    <source>
        <strain evidence="4">BUPM19</strain>
    </source>
</reference>
<dbReference type="SMART" id="SM00530">
    <property type="entry name" value="HTH_XRE"/>
    <property type="match status" value="1"/>
</dbReference>
<dbReference type="PANTHER" id="PTHR46558:SF11">
    <property type="entry name" value="HTH-TYPE TRANSCRIPTIONAL REGULATOR XRE"/>
    <property type="match status" value="1"/>
</dbReference>
<proteinExistence type="predicted"/>
<evidence type="ECO:0000259" key="2">
    <source>
        <dbReference type="PROSITE" id="PS50943"/>
    </source>
</evidence>
<keyword evidence="4" id="KW-1185">Reference proteome</keyword>
<evidence type="ECO:0000313" key="4">
    <source>
        <dbReference type="Proteomes" id="UP001291930"/>
    </source>
</evidence>
<feature type="domain" description="HTH cro/C1-type" evidence="2">
    <location>
        <begin position="10"/>
        <end position="62"/>
    </location>
</feature>
<dbReference type="PANTHER" id="PTHR46558">
    <property type="entry name" value="TRACRIPTIONAL REGULATORY PROTEIN-RELATED-RELATED"/>
    <property type="match status" value="1"/>
</dbReference>
<gene>
    <name evidence="3" type="ORF">U2I54_15440</name>
</gene>
<evidence type="ECO:0000256" key="1">
    <source>
        <dbReference type="ARBA" id="ARBA00023125"/>
    </source>
</evidence>
<name>A0ABU5JYG0_9BACI</name>
<dbReference type="PROSITE" id="PS50943">
    <property type="entry name" value="HTH_CROC1"/>
    <property type="match status" value="1"/>
</dbReference>
<accession>A0ABU5JYG0</accession>
<dbReference type="EMBL" id="JAXOVW010000033">
    <property type="protein sequence ID" value="MDZ5608450.1"/>
    <property type="molecule type" value="Genomic_DNA"/>
</dbReference>
<dbReference type="RefSeq" id="WP_374218195.1">
    <property type="nucleotide sequence ID" value="NZ_JAXOVW010000033.1"/>
</dbReference>
<dbReference type="InterPro" id="IPR001387">
    <property type="entry name" value="Cro/C1-type_HTH"/>
</dbReference>
<dbReference type="InterPro" id="IPR010982">
    <property type="entry name" value="Lambda_DNA-bd_dom_sf"/>
</dbReference>